<dbReference type="InterPro" id="IPR035974">
    <property type="entry name" value="Rap/Ran-GAP_sf"/>
</dbReference>
<dbReference type="PANTHER" id="PTHR10063:SF0">
    <property type="entry name" value="TUBERIN"/>
    <property type="match status" value="1"/>
</dbReference>
<dbReference type="Gene3D" id="3.40.50.11210">
    <property type="entry name" value="Rap/Ran-GAP"/>
    <property type="match status" value="1"/>
</dbReference>
<dbReference type="InterPro" id="IPR000331">
    <property type="entry name" value="Rap/Ran_GAP_dom"/>
</dbReference>
<sequence>MGRGKGIFGRSKSGKAKKDKQQTRDSSNRNLESSSSSIKSLQSSNHNRNQEAPSPLLIAKAARETEIATVNLLEQSNHSVASSTIFIPVNEHEGSVSGSLKSSNSLVSKAVSSKCSSKKSKESKHAHSQSKDDQEIKSEQRQQLAQPRDEKKSMAQTQPQQYQPVNSYMQQPGAFRRFPSVSALIDRLVQVDDKDFPSCEKTLQLMKQALEMEGEMWMDRNSPLSFDPNVVFFAIQDCTERVTRHWMKLKAEREQQRIKHEQDEAEKYFQLSEGDNTTSTLGSDFQPSSFVPTIDDATWHEFEEFFWFIGQNALDCCEVLTTIYIGPSWHFQQQERKARIQAMKQERIRNFQSDMGSTTSRTHFSRRVSIHEEEELNVSDIDASMRNITITDQTHYPYIREMLPISILAFTAAIGDIIIPQMRNSDSVLILRRDTPISDDDSAQDSPSKRIDLRYYQNCIEKIMAEEINSYLRRQGLCACQRKISLALMTDEDKISTEEDIQQQKKFTLSIPSSHEPVACMMRNWVETALLGLPQENSYLLDRKYVLKSDGDAIEVKYRSIVSKGGRDWWETMQIASNIAALVSNGWRPPPEGYDGEETISLLLKLLKRALFVRPFDFKGFRGVSPKEPYSANERADLKDGFTYAICCASEIAMALKKLGERAWLPVNSIKEVSMTMCYLISSSEASRGQDLFPIQLFFDPHDSRSLEDFYEQYVGEKNICQEHFADLLYNLMIRHSSMSSAVDAVHECLSSVLSEDATDSELYRARGACMSLNFVWNNIQSLRVCWVIFIEKVSEICASVHDRSQCFESPITPVQPKNRAILRHHAESQGRALGNTFHTIPTLKPVESYRMLDLVLVSEIVGTMNTLVNILISRSFDFGITNDEWEALLIFLEDGCLPWFASLYYESNLFSELDEDDSQVQENMRLIIEIQGHVELIFQMMSSFIDSASSDQELYMHKIADEAIRKRFLLLYFRMICPILPMDQMESIGLSVVKSWVRDDAMAFSSHEWQKRCSAILGESFAIYKDNTSNEGYERNYVHPPAIRQATIRAIVDDVQGREEFYHDRNNTSNSMFQDYLIDKNPHAKEICFVLIPYLEEILFEDTDQNGLLLPDRYPTQPNYDSYGKLHLDSQRLEITAVKVIGDLLQSIVDDRERSKLIGVLDRYIFTSTKRSNNQAQARNSLLSNVLEQNDFGEICKIKLLAVRTLGNFLRGAFNLHSSNCFPQVIDILVRAVDKFHFNNQSLTSILPFQVVCVEALLQLACIRLTPTKKILLVNEDSVISSMPNSTELFLRRLDMILEIMSNMEDVDDYDTLEKYEPNLNAGSGKKYSLQVDSLSWTYGQKKHNINEGEERRVCSTYIDLYPIIKTLEDILKMENTTTHGTNNNDSQRYLEYITRNNSNIIEILRSLSLEMLQDYIQSGLETEHLGFLKELTRSDENVYPFCRLLATCSIFATELQDFSFFFENLLPGLKSHDKSVLKVACCGVTTLLSRTFALRPEFTENCTNFHQESCNAIISAIQFHIDSEHSIIVLLLGTLLSAITTYNEERHLLNDRTKANIVIICHQLCTEIFDNIPTPHLQLLCLQCTAMAVSTMSINELKTLIERISTRQNSMSLSVGTDSSNYLEISSTLLDILIQHCLLKSAPKEFERKEDFTEIEFVAQDIEFIDNFIVQRDTEELVGAWLCNDTILTCRIGAAKSRYKGWVEVMLRSPSARIRKMVRLPNKVSLEMPQIPSNVWSRSGSVSDVSTVPESDNDSFENVDPKLTSDAKSQINVFDRTKRRHTSSIISNLKHGHIASTRSSNNSGDFGSFLSSAFPKDETSINKVKTVLHDLDGSISLLDTLHVDCDEPVPLNWNSKLRRAVNILDRTAYLQTYKIALMYLGPRTTNDSGDLPILGAKYSSPRFNAFCNGLGTLASLKHLKIFSGGLDTSDYASDGEFALCWIEKPSANENRHFIAKTMILFHSVPLMPQGVNTRKRHVGNDFVHILFCEEDQETNGEEKTVQWISGEFCFVTILVRPHCHCPNTVKVTMRLKDGLDDTVKENLASLCHEMILPFDSAALIVRQLAVRADIACRSALQDRIGLFSNWQERLQQIRGLKRYSDGIVGPL</sequence>
<dbReference type="GO" id="GO:0051056">
    <property type="term" value="P:regulation of small GTPase mediated signal transduction"/>
    <property type="evidence" value="ECO:0007669"/>
    <property type="project" value="InterPro"/>
</dbReference>
<dbReference type="Proteomes" id="UP001054902">
    <property type="component" value="Unassembled WGS sequence"/>
</dbReference>
<evidence type="ECO:0000313" key="5">
    <source>
        <dbReference type="Proteomes" id="UP001054902"/>
    </source>
</evidence>
<protein>
    <recommendedName>
        <fullName evidence="3">Rap-GAP domain-containing protein</fullName>
    </recommendedName>
</protein>
<dbReference type="EMBL" id="BLLK01000051">
    <property type="protein sequence ID" value="GFH55637.1"/>
    <property type="molecule type" value="Genomic_DNA"/>
</dbReference>
<feature type="compositionally biased region" description="Basic and acidic residues" evidence="2">
    <location>
        <begin position="119"/>
        <end position="140"/>
    </location>
</feature>
<dbReference type="GO" id="GO:0005634">
    <property type="term" value="C:nucleus"/>
    <property type="evidence" value="ECO:0007669"/>
    <property type="project" value="InterPro"/>
</dbReference>
<dbReference type="Pfam" id="PF02145">
    <property type="entry name" value="Rap_GAP"/>
    <property type="match status" value="1"/>
</dbReference>
<evidence type="ECO:0000256" key="1">
    <source>
        <dbReference type="ARBA" id="ARBA00022468"/>
    </source>
</evidence>
<dbReference type="InterPro" id="IPR027107">
    <property type="entry name" value="Tuberin/Ral-act_asu"/>
</dbReference>
<evidence type="ECO:0000256" key="2">
    <source>
        <dbReference type="SAM" id="MobiDB-lite"/>
    </source>
</evidence>
<keyword evidence="5" id="KW-1185">Reference proteome</keyword>
<reference evidence="4 5" key="1">
    <citation type="journal article" date="2021" name="Sci. Rep.">
        <title>The genome of the diatom Chaetoceros tenuissimus carries an ancient integrated fragment of an extant virus.</title>
        <authorList>
            <person name="Hongo Y."/>
            <person name="Kimura K."/>
            <person name="Takaki Y."/>
            <person name="Yoshida Y."/>
            <person name="Baba S."/>
            <person name="Kobayashi G."/>
            <person name="Nagasaki K."/>
            <person name="Hano T."/>
            <person name="Tomaru Y."/>
        </authorList>
    </citation>
    <scope>NUCLEOTIDE SEQUENCE [LARGE SCALE GENOMIC DNA]</scope>
    <source>
        <strain evidence="4 5">NIES-3715</strain>
    </source>
</reference>
<proteinExistence type="predicted"/>
<feature type="region of interest" description="Disordered" evidence="2">
    <location>
        <begin position="112"/>
        <end position="165"/>
    </location>
</feature>
<feature type="domain" description="Rap-GAP" evidence="3">
    <location>
        <begin position="1863"/>
        <end position="2095"/>
    </location>
</feature>
<dbReference type="PROSITE" id="PS50085">
    <property type="entry name" value="RAPGAP"/>
    <property type="match status" value="1"/>
</dbReference>
<feature type="compositionally biased region" description="Low complexity" evidence="2">
    <location>
        <begin position="28"/>
        <end position="47"/>
    </location>
</feature>
<feature type="region of interest" description="Disordered" evidence="2">
    <location>
        <begin position="1"/>
        <end position="58"/>
    </location>
</feature>
<feature type="compositionally biased region" description="Polar residues" evidence="2">
    <location>
        <begin position="1739"/>
        <end position="1752"/>
    </location>
</feature>
<keyword evidence="1" id="KW-0343">GTPase activation</keyword>
<organism evidence="4 5">
    <name type="scientific">Chaetoceros tenuissimus</name>
    <dbReference type="NCBI Taxonomy" id="426638"/>
    <lineage>
        <taxon>Eukaryota</taxon>
        <taxon>Sar</taxon>
        <taxon>Stramenopiles</taxon>
        <taxon>Ochrophyta</taxon>
        <taxon>Bacillariophyta</taxon>
        <taxon>Coscinodiscophyceae</taxon>
        <taxon>Chaetocerotophycidae</taxon>
        <taxon>Chaetocerotales</taxon>
        <taxon>Chaetocerotaceae</taxon>
        <taxon>Chaetoceros</taxon>
    </lineage>
</organism>
<feature type="compositionally biased region" description="Polar residues" evidence="2">
    <location>
        <begin position="154"/>
        <end position="165"/>
    </location>
</feature>
<name>A0AAD3H9J2_9STRA</name>
<feature type="region of interest" description="Disordered" evidence="2">
    <location>
        <begin position="1739"/>
        <end position="1763"/>
    </location>
</feature>
<accession>A0AAD3H9J2</accession>
<evidence type="ECO:0000313" key="4">
    <source>
        <dbReference type="EMBL" id="GFH55637.1"/>
    </source>
</evidence>
<dbReference type="PANTHER" id="PTHR10063">
    <property type="entry name" value="TUBERIN"/>
    <property type="match status" value="1"/>
</dbReference>
<gene>
    <name evidence="4" type="ORF">CTEN210_12113</name>
</gene>
<comment type="caution">
    <text evidence="4">The sequence shown here is derived from an EMBL/GenBank/DDBJ whole genome shotgun (WGS) entry which is preliminary data.</text>
</comment>
<dbReference type="GO" id="GO:0005096">
    <property type="term" value="F:GTPase activator activity"/>
    <property type="evidence" value="ECO:0007669"/>
    <property type="project" value="UniProtKB-KW"/>
</dbReference>
<dbReference type="SUPFAM" id="SSF111347">
    <property type="entry name" value="Rap/Ran-GAP"/>
    <property type="match status" value="1"/>
</dbReference>
<evidence type="ECO:0000259" key="3">
    <source>
        <dbReference type="PROSITE" id="PS50085"/>
    </source>
</evidence>
<dbReference type="GO" id="GO:0005737">
    <property type="term" value="C:cytoplasm"/>
    <property type="evidence" value="ECO:0007669"/>
    <property type="project" value="TreeGrafter"/>
</dbReference>